<dbReference type="InterPro" id="IPR012336">
    <property type="entry name" value="Thioredoxin-like_fold"/>
</dbReference>
<feature type="transmembrane region" description="Helical" evidence="12">
    <location>
        <begin position="136"/>
        <end position="158"/>
    </location>
</feature>
<feature type="transmembrane region" description="Helical" evidence="12">
    <location>
        <begin position="375"/>
        <end position="393"/>
    </location>
</feature>
<evidence type="ECO:0000256" key="6">
    <source>
        <dbReference type="ARBA" id="ARBA00022692"/>
    </source>
</evidence>
<dbReference type="GO" id="GO:0015385">
    <property type="term" value="F:sodium:proton antiporter activity"/>
    <property type="evidence" value="ECO:0007669"/>
    <property type="project" value="UniProtKB-UniRule"/>
</dbReference>
<dbReference type="SUPFAM" id="SSF52833">
    <property type="entry name" value="Thioredoxin-like"/>
    <property type="match status" value="1"/>
</dbReference>
<feature type="transmembrane region" description="Helical" evidence="12">
    <location>
        <begin position="221"/>
        <end position="251"/>
    </location>
</feature>
<proteinExistence type="inferred from homology"/>
<comment type="similarity">
    <text evidence="12">Belongs to the NhaA Na(+)/H(+) (TC 2.A.33) antiporter family.</text>
</comment>
<evidence type="ECO:0000256" key="10">
    <source>
        <dbReference type="ARBA" id="ARBA00023136"/>
    </source>
</evidence>
<evidence type="ECO:0000256" key="3">
    <source>
        <dbReference type="ARBA" id="ARBA00022448"/>
    </source>
</evidence>
<accession>A0A4V2EXP4</accession>
<keyword evidence="9 12" id="KW-0406">Ion transport</keyword>
<evidence type="ECO:0000313" key="16">
    <source>
        <dbReference type="Proteomes" id="UP000293852"/>
    </source>
</evidence>
<evidence type="ECO:0000256" key="2">
    <source>
        <dbReference type="ARBA" id="ARBA00007006"/>
    </source>
</evidence>
<evidence type="ECO:0000256" key="1">
    <source>
        <dbReference type="ARBA" id="ARBA00004429"/>
    </source>
</evidence>
<keyword evidence="10 12" id="KW-0472">Membrane</keyword>
<dbReference type="OrthoDB" id="117402at2"/>
<reference evidence="15 16" key="1">
    <citation type="submission" date="2019-02" db="EMBL/GenBank/DDBJ databases">
        <title>Sequencing the genomes of 1000 actinobacteria strains.</title>
        <authorList>
            <person name="Klenk H.-P."/>
        </authorList>
    </citation>
    <scope>NUCLEOTIDE SEQUENCE [LARGE SCALE GENOMIC DNA]</scope>
    <source>
        <strain evidence="15 16">DSM 16932</strain>
    </source>
</reference>
<evidence type="ECO:0000256" key="8">
    <source>
        <dbReference type="ARBA" id="ARBA00023053"/>
    </source>
</evidence>
<dbReference type="GO" id="GO:0006885">
    <property type="term" value="P:regulation of pH"/>
    <property type="evidence" value="ECO:0007669"/>
    <property type="project" value="UniProtKB-UniRule"/>
</dbReference>
<keyword evidence="6 12" id="KW-0812">Transmembrane</keyword>
<evidence type="ECO:0000259" key="14">
    <source>
        <dbReference type="Pfam" id="PF13462"/>
    </source>
</evidence>
<dbReference type="NCBIfam" id="TIGR00773">
    <property type="entry name" value="NhaA"/>
    <property type="match status" value="1"/>
</dbReference>
<sequence length="633" mass="66629">MTATPIRLRGAVSHERLQRLSRSSAAAAGALLLATLCALVWANVPGGTYDALWHAEAEIAIGGAELRLDLRHWVNDGLMTLFFLLVSLEVKHAFALGELRDRARARLPVFAAVAGLIVPALLFLVVMSLGDGDPRAVGAWGAVISTDTAFALGLLALVGRSAPPALRLFILTLAVVDDVGALAVVAVAFTDDLAVIPMAVAALALVGLAVLSRIGVWRGPVYLAVAVVAWLAFLASGVHATVAGVAIGLVLPVHAPRRERVQEAATSAREFSRAPNPRRGRDATLRIARAVSVNERLQTLFGPYVNLLVVPVFALANAGVVLDGPSLLGAATSTLTWAVVVGLVVGKFVGVVCGVGAALALGAARLAPGLHVRHVAAAGAISGMGFTISLFIVDLSLDDAETQSQARIGVLAATVVAAALSSAVFAVARRRDRRAGDETPRLLRPVDPARDHLRGPADAPSQLVVYASFAYSTAGRFEELLDELRERLGDRLLIVFRHLPTADPVALEAAQASEAAASQGRFWEMRDALARAGGQLTSREVRRCAARAGLNVDRVEDAVQSGRHLARVTEDAVDAEAIGSGEPPQIFVNDRLYQGPVDIDDLEAQLESAPVAPAAPQHERQVARRARPTVYSW</sequence>
<dbReference type="InterPro" id="IPR036249">
    <property type="entry name" value="Thioredoxin-like_sf"/>
</dbReference>
<evidence type="ECO:0000313" key="15">
    <source>
        <dbReference type="EMBL" id="RZS60200.1"/>
    </source>
</evidence>
<keyword evidence="3 12" id="KW-0813">Transport</keyword>
<keyword evidence="7 12" id="KW-1133">Transmembrane helix</keyword>
<dbReference type="InterPro" id="IPR023171">
    <property type="entry name" value="Na/H_antiporter_dom_sf"/>
</dbReference>
<dbReference type="RefSeq" id="WP_130411919.1">
    <property type="nucleotide sequence ID" value="NZ_SGWX01000001.1"/>
</dbReference>
<keyword evidence="4 12" id="KW-0050">Antiport</keyword>
<comment type="similarity">
    <text evidence="2">In the N-terminal section; belongs to the NhaA Na(+)/H(+) (TC 2.A.33) antiporter family.</text>
</comment>
<evidence type="ECO:0000256" key="11">
    <source>
        <dbReference type="ARBA" id="ARBA00023201"/>
    </source>
</evidence>
<dbReference type="EMBL" id="SGWX01000001">
    <property type="protein sequence ID" value="RZS60200.1"/>
    <property type="molecule type" value="Genomic_DNA"/>
</dbReference>
<dbReference type="HAMAP" id="MF_01844">
    <property type="entry name" value="NhaA"/>
    <property type="match status" value="1"/>
</dbReference>
<evidence type="ECO:0000256" key="5">
    <source>
        <dbReference type="ARBA" id="ARBA00022475"/>
    </source>
</evidence>
<dbReference type="AlphaFoldDB" id="A0A4V2EXP4"/>
<feature type="transmembrane region" description="Helical" evidence="12">
    <location>
        <begin position="25"/>
        <end position="44"/>
    </location>
</feature>
<feature type="transmembrane region" description="Helical" evidence="12">
    <location>
        <begin position="405"/>
        <end position="428"/>
    </location>
</feature>
<feature type="domain" description="Thioredoxin-like fold" evidence="14">
    <location>
        <begin position="451"/>
        <end position="607"/>
    </location>
</feature>
<keyword evidence="16" id="KW-1185">Reference proteome</keyword>
<dbReference type="PANTHER" id="PTHR30341">
    <property type="entry name" value="SODIUM ION/PROTON ANTIPORTER NHAA-RELATED"/>
    <property type="match status" value="1"/>
</dbReference>
<dbReference type="PANTHER" id="PTHR30341:SF0">
    <property type="entry name" value="NA(+)_H(+) ANTIPORTER NHAA"/>
    <property type="match status" value="1"/>
</dbReference>
<dbReference type="Pfam" id="PF13462">
    <property type="entry name" value="Thioredoxin_4"/>
    <property type="match status" value="1"/>
</dbReference>
<evidence type="ECO:0000256" key="12">
    <source>
        <dbReference type="HAMAP-Rule" id="MF_01844"/>
    </source>
</evidence>
<keyword evidence="8 12" id="KW-0915">Sodium</keyword>
<comment type="function">
    <text evidence="12">Na(+)/H(+) antiporter that extrudes sodium in exchange for external protons.</text>
</comment>
<keyword evidence="5 12" id="KW-1003">Cell membrane</keyword>
<evidence type="ECO:0000256" key="9">
    <source>
        <dbReference type="ARBA" id="ARBA00023065"/>
    </source>
</evidence>
<evidence type="ECO:0000256" key="4">
    <source>
        <dbReference type="ARBA" id="ARBA00022449"/>
    </source>
</evidence>
<comment type="subcellular location">
    <subcellularLocation>
        <location evidence="1">Cell inner membrane</location>
        <topology evidence="1">Multi-pass membrane protein</topology>
    </subcellularLocation>
    <subcellularLocation>
        <location evidence="12">Cell membrane</location>
        <topology evidence="12">Multi-pass membrane protein</topology>
    </subcellularLocation>
</comment>
<feature type="transmembrane region" description="Helical" evidence="12">
    <location>
        <begin position="165"/>
        <end position="189"/>
    </location>
</feature>
<feature type="transmembrane region" description="Helical" evidence="12">
    <location>
        <begin position="195"/>
        <end position="214"/>
    </location>
</feature>
<evidence type="ECO:0000256" key="13">
    <source>
        <dbReference type="SAM" id="MobiDB-lite"/>
    </source>
</evidence>
<dbReference type="GO" id="GO:0005886">
    <property type="term" value="C:plasma membrane"/>
    <property type="evidence" value="ECO:0007669"/>
    <property type="project" value="UniProtKB-SubCell"/>
</dbReference>
<dbReference type="Proteomes" id="UP000293852">
    <property type="component" value="Unassembled WGS sequence"/>
</dbReference>
<evidence type="ECO:0000256" key="7">
    <source>
        <dbReference type="ARBA" id="ARBA00022989"/>
    </source>
</evidence>
<dbReference type="Gene3D" id="1.20.1530.10">
    <property type="entry name" value="Na+/H+ antiporter like domain"/>
    <property type="match status" value="1"/>
</dbReference>
<feature type="transmembrane region" description="Helical" evidence="12">
    <location>
        <begin position="335"/>
        <end position="363"/>
    </location>
</feature>
<protein>
    <recommendedName>
        <fullName evidence="12">Na(+)/H(+) antiporter NhaA</fullName>
    </recommendedName>
    <alternativeName>
        <fullName evidence="12">Sodium/proton antiporter NhaA</fullName>
    </alternativeName>
</protein>
<dbReference type="Gene3D" id="3.40.30.10">
    <property type="entry name" value="Glutaredoxin"/>
    <property type="match status" value="1"/>
</dbReference>
<keyword evidence="11 12" id="KW-0739">Sodium transport</keyword>
<feature type="region of interest" description="Disordered" evidence="13">
    <location>
        <begin position="436"/>
        <end position="455"/>
    </location>
</feature>
<organism evidence="15 16">
    <name type="scientific">Xylanimonas ulmi</name>
    <dbReference type="NCBI Taxonomy" id="228973"/>
    <lineage>
        <taxon>Bacteria</taxon>
        <taxon>Bacillati</taxon>
        <taxon>Actinomycetota</taxon>
        <taxon>Actinomycetes</taxon>
        <taxon>Micrococcales</taxon>
        <taxon>Promicromonosporaceae</taxon>
        <taxon>Xylanimonas</taxon>
    </lineage>
</organism>
<comment type="catalytic activity">
    <reaction evidence="12">
        <text>Na(+)(in) + 2 H(+)(out) = Na(+)(out) + 2 H(+)(in)</text>
        <dbReference type="Rhea" id="RHEA:29251"/>
        <dbReference type="ChEBI" id="CHEBI:15378"/>
        <dbReference type="ChEBI" id="CHEBI:29101"/>
    </reaction>
</comment>
<gene>
    <name evidence="12" type="primary">nhaA</name>
    <name evidence="15" type="ORF">EV386_0450</name>
</gene>
<dbReference type="Pfam" id="PF06965">
    <property type="entry name" value="Na_H_antiport_1"/>
    <property type="match status" value="1"/>
</dbReference>
<name>A0A4V2EXP4_9MICO</name>
<comment type="caution">
    <text evidence="15">The sequence shown here is derived from an EMBL/GenBank/DDBJ whole genome shotgun (WGS) entry which is preliminary data.</text>
</comment>
<feature type="transmembrane region" description="Helical" evidence="12">
    <location>
        <begin position="109"/>
        <end position="130"/>
    </location>
</feature>
<dbReference type="InterPro" id="IPR004670">
    <property type="entry name" value="NhaA"/>
</dbReference>